<name>A0ABT6M8K1_9NOCA</name>
<feature type="domain" description="ABC transmembrane type-1" evidence="10">
    <location>
        <begin position="54"/>
        <end position="338"/>
    </location>
</feature>
<feature type="region of interest" description="Disordered" evidence="7">
    <location>
        <begin position="1"/>
        <end position="23"/>
    </location>
</feature>
<keyword evidence="2 8" id="KW-0812">Transmembrane</keyword>
<comment type="caution">
    <text evidence="11">The sequence shown here is derived from an EMBL/GenBank/DDBJ whole genome shotgun (WGS) entry which is preliminary data.</text>
</comment>
<feature type="region of interest" description="Disordered" evidence="7">
    <location>
        <begin position="618"/>
        <end position="654"/>
    </location>
</feature>
<dbReference type="CDD" id="cd18550">
    <property type="entry name" value="ABC_6TM_exporter_like"/>
    <property type="match status" value="1"/>
</dbReference>
<dbReference type="RefSeq" id="WP_342394573.1">
    <property type="nucleotide sequence ID" value="NZ_JARXVC010000004.1"/>
</dbReference>
<dbReference type="SUPFAM" id="SSF90123">
    <property type="entry name" value="ABC transporter transmembrane region"/>
    <property type="match status" value="1"/>
</dbReference>
<evidence type="ECO:0000259" key="10">
    <source>
        <dbReference type="PROSITE" id="PS50929"/>
    </source>
</evidence>
<feature type="domain" description="ABC transporter" evidence="9">
    <location>
        <begin position="374"/>
        <end position="609"/>
    </location>
</feature>
<dbReference type="SMART" id="SM00382">
    <property type="entry name" value="AAA"/>
    <property type="match status" value="1"/>
</dbReference>
<organism evidence="11 12">
    <name type="scientific">Prescottella agglutinans</name>
    <dbReference type="NCBI Taxonomy" id="1644129"/>
    <lineage>
        <taxon>Bacteria</taxon>
        <taxon>Bacillati</taxon>
        <taxon>Actinomycetota</taxon>
        <taxon>Actinomycetes</taxon>
        <taxon>Mycobacteriales</taxon>
        <taxon>Nocardiaceae</taxon>
        <taxon>Prescottella</taxon>
    </lineage>
</organism>
<feature type="compositionally biased region" description="Basic and acidic residues" evidence="7">
    <location>
        <begin position="641"/>
        <end position="654"/>
    </location>
</feature>
<evidence type="ECO:0000256" key="4">
    <source>
        <dbReference type="ARBA" id="ARBA00022840"/>
    </source>
</evidence>
<keyword evidence="3" id="KW-0547">Nucleotide-binding</keyword>
<keyword evidence="6 8" id="KW-0472">Membrane</keyword>
<evidence type="ECO:0000256" key="8">
    <source>
        <dbReference type="SAM" id="Phobius"/>
    </source>
</evidence>
<feature type="transmembrane region" description="Helical" evidence="8">
    <location>
        <begin position="49"/>
        <end position="69"/>
    </location>
</feature>
<keyword evidence="12" id="KW-1185">Reference proteome</keyword>
<evidence type="ECO:0000259" key="9">
    <source>
        <dbReference type="PROSITE" id="PS50893"/>
    </source>
</evidence>
<dbReference type="InterPro" id="IPR036640">
    <property type="entry name" value="ABC1_TM_sf"/>
</dbReference>
<evidence type="ECO:0000256" key="5">
    <source>
        <dbReference type="ARBA" id="ARBA00022989"/>
    </source>
</evidence>
<keyword evidence="4 11" id="KW-0067">ATP-binding</keyword>
<dbReference type="InterPro" id="IPR039421">
    <property type="entry name" value="Type_1_exporter"/>
</dbReference>
<proteinExistence type="predicted"/>
<evidence type="ECO:0000313" key="11">
    <source>
        <dbReference type="EMBL" id="MDH6280632.1"/>
    </source>
</evidence>
<dbReference type="Proteomes" id="UP001160334">
    <property type="component" value="Unassembled WGS sequence"/>
</dbReference>
<dbReference type="EMBL" id="JARXVC010000004">
    <property type="protein sequence ID" value="MDH6280632.1"/>
    <property type="molecule type" value="Genomic_DNA"/>
</dbReference>
<dbReference type="PANTHER" id="PTHR43394">
    <property type="entry name" value="ATP-DEPENDENT PERMEASE MDL1, MITOCHONDRIAL"/>
    <property type="match status" value="1"/>
</dbReference>
<protein>
    <submittedName>
        <fullName evidence="11">ATP-binding cassette subfamily B protein</fullName>
    </submittedName>
</protein>
<dbReference type="InterPro" id="IPR017871">
    <property type="entry name" value="ABC_transporter-like_CS"/>
</dbReference>
<feature type="compositionally biased region" description="Basic and acidic residues" evidence="7">
    <location>
        <begin position="618"/>
        <end position="627"/>
    </location>
</feature>
<dbReference type="PANTHER" id="PTHR43394:SF1">
    <property type="entry name" value="ATP-BINDING CASSETTE SUB-FAMILY B MEMBER 10, MITOCHONDRIAL"/>
    <property type="match status" value="1"/>
</dbReference>
<dbReference type="SUPFAM" id="SSF52540">
    <property type="entry name" value="P-loop containing nucleoside triphosphate hydrolases"/>
    <property type="match status" value="1"/>
</dbReference>
<accession>A0ABT6M8K1</accession>
<evidence type="ECO:0000256" key="6">
    <source>
        <dbReference type="ARBA" id="ARBA00023136"/>
    </source>
</evidence>
<dbReference type="Gene3D" id="3.40.50.300">
    <property type="entry name" value="P-loop containing nucleotide triphosphate hydrolases"/>
    <property type="match status" value="1"/>
</dbReference>
<dbReference type="Gene3D" id="1.20.1560.10">
    <property type="entry name" value="ABC transporter type 1, transmembrane domain"/>
    <property type="match status" value="1"/>
</dbReference>
<dbReference type="InterPro" id="IPR027417">
    <property type="entry name" value="P-loop_NTPase"/>
</dbReference>
<dbReference type="InterPro" id="IPR003593">
    <property type="entry name" value="AAA+_ATPase"/>
</dbReference>
<dbReference type="GO" id="GO:0005524">
    <property type="term" value="F:ATP binding"/>
    <property type="evidence" value="ECO:0007669"/>
    <property type="project" value="UniProtKB-KW"/>
</dbReference>
<dbReference type="InterPro" id="IPR011527">
    <property type="entry name" value="ABC1_TM_dom"/>
</dbReference>
<dbReference type="PROSITE" id="PS50893">
    <property type="entry name" value="ABC_TRANSPORTER_2"/>
    <property type="match status" value="1"/>
</dbReference>
<dbReference type="PROSITE" id="PS00211">
    <property type="entry name" value="ABC_TRANSPORTER_1"/>
    <property type="match status" value="1"/>
</dbReference>
<feature type="transmembrane region" description="Helical" evidence="8">
    <location>
        <begin position="280"/>
        <end position="298"/>
    </location>
</feature>
<feature type="transmembrane region" description="Helical" evidence="8">
    <location>
        <begin position="89"/>
        <end position="114"/>
    </location>
</feature>
<reference evidence="11 12" key="1">
    <citation type="submission" date="2023-04" db="EMBL/GenBank/DDBJ databases">
        <title>Forest soil microbial communities from Buena Vista Peninsula, Colon Province, Panama.</title>
        <authorList>
            <person name="Bouskill N."/>
        </authorList>
    </citation>
    <scope>NUCLEOTIDE SEQUENCE [LARGE SCALE GENOMIC DNA]</scope>
    <source>
        <strain evidence="11 12">CFH S0262</strain>
    </source>
</reference>
<evidence type="ECO:0000256" key="7">
    <source>
        <dbReference type="SAM" id="MobiDB-lite"/>
    </source>
</evidence>
<evidence type="ECO:0000256" key="3">
    <source>
        <dbReference type="ARBA" id="ARBA00022741"/>
    </source>
</evidence>
<dbReference type="Pfam" id="PF00664">
    <property type="entry name" value="ABC_membrane"/>
    <property type="match status" value="1"/>
</dbReference>
<feature type="transmembrane region" description="Helical" evidence="8">
    <location>
        <begin position="183"/>
        <end position="207"/>
    </location>
</feature>
<sequence length="654" mass="70352">MTSPHFGGPGLTPGLGRGPRGAKVDPADRAQLAEKPVSLRRIGALFAPYRWQIAVVVALIVASSTISLANPFLVREVIDHAIPEQNVTLLVWAVLGMLAITVASSVFGVIQTWISTTVGQRIMHNLRTRVFTHLQRQSLGFFTRTRGGEIQSRLTNDIGGMQTVVTSTATSIASNLTTVVGTAVAMAVLSWRLSLLSLIVLPPAIWLTRKVARMRRAITTERQRTLADMQTQIEESLSISGIQLGKTLGAGPAMSQRFTDSSLVLTDLEVRSELSGRWRMATMSIVFAAIPALLYLAAGLPATSGGMTIGTLVAFTGLQGALFRPLMQLLDVGVSVTSSLALFSRIFEYLDLPVEIDDPEHPVPMPREQADGAVRFEHVGFRYENADRDALADVTIDVPAGSSLALVGETGSGKTTLASLVARLHDPTSGAVTVDGVDLRDIRLAQLSELVGVVSQETYLLHATIRENLRHARPEATDVEIEAAARAAQVHELIVSLPDGYDTVVGARGHRFSGGEKQRIAIARTLLRDPRILVLDEATSALDNETERAVQAALDVVSRGRTTITIAHRLSTIRDADQIVVLDHGRVAERGTHEELRALGGRYAALLARGGDTRAAAEERAVAERGAADVAPRVQARRRAPGREEPGDRVPVEV</sequence>
<evidence type="ECO:0000313" key="12">
    <source>
        <dbReference type="Proteomes" id="UP001160334"/>
    </source>
</evidence>
<keyword evidence="5 8" id="KW-1133">Transmembrane helix</keyword>
<feature type="compositionally biased region" description="Gly residues" evidence="7">
    <location>
        <begin position="7"/>
        <end position="19"/>
    </location>
</feature>
<evidence type="ECO:0000256" key="2">
    <source>
        <dbReference type="ARBA" id="ARBA00022692"/>
    </source>
</evidence>
<gene>
    <name evidence="11" type="ORF">M2280_001845</name>
</gene>
<evidence type="ECO:0000256" key="1">
    <source>
        <dbReference type="ARBA" id="ARBA00004651"/>
    </source>
</evidence>
<dbReference type="Pfam" id="PF00005">
    <property type="entry name" value="ABC_tran"/>
    <property type="match status" value="1"/>
</dbReference>
<dbReference type="InterPro" id="IPR003439">
    <property type="entry name" value="ABC_transporter-like_ATP-bd"/>
</dbReference>
<dbReference type="PROSITE" id="PS50929">
    <property type="entry name" value="ABC_TM1F"/>
    <property type="match status" value="1"/>
</dbReference>
<comment type="subcellular location">
    <subcellularLocation>
        <location evidence="1">Cell membrane</location>
        <topology evidence="1">Multi-pass membrane protein</topology>
    </subcellularLocation>
</comment>